<dbReference type="Proteomes" id="UP000264062">
    <property type="component" value="Unassembled WGS sequence"/>
</dbReference>
<keyword evidence="5" id="KW-0812">Transmembrane</keyword>
<comment type="caution">
    <text evidence="7">The sequence shown here is derived from an EMBL/GenBank/DDBJ whole genome shotgun (WGS) entry which is preliminary data.</text>
</comment>
<evidence type="ECO:0000313" key="8">
    <source>
        <dbReference type="Proteomes" id="UP000264062"/>
    </source>
</evidence>
<comment type="similarity">
    <text evidence="1">Belongs to the MreC family.</text>
</comment>
<reference evidence="7 8" key="1">
    <citation type="journal article" date="2018" name="Nat. Biotechnol.">
        <title>A standardized bacterial taxonomy based on genome phylogeny substantially revises the tree of life.</title>
        <authorList>
            <person name="Parks D.H."/>
            <person name="Chuvochina M."/>
            <person name="Waite D.W."/>
            <person name="Rinke C."/>
            <person name="Skarshewski A."/>
            <person name="Chaumeil P.A."/>
            <person name="Hugenholtz P."/>
        </authorList>
    </citation>
    <scope>NUCLEOTIDE SEQUENCE [LARGE SCALE GENOMIC DNA]</scope>
    <source>
        <strain evidence="7">UBA9956</strain>
    </source>
</reference>
<evidence type="ECO:0000256" key="2">
    <source>
        <dbReference type="ARBA" id="ARBA00013855"/>
    </source>
</evidence>
<organism evidence="7 8">
    <name type="scientific">candidate division WOR-3 bacterium</name>
    <dbReference type="NCBI Taxonomy" id="2052148"/>
    <lineage>
        <taxon>Bacteria</taxon>
        <taxon>Bacteria division WOR-3</taxon>
    </lineage>
</organism>
<dbReference type="Gene3D" id="2.40.10.340">
    <property type="entry name" value="Rod shape-determining protein MreC, domain 1"/>
    <property type="match status" value="1"/>
</dbReference>
<accession>A0A350HC22</accession>
<dbReference type="InterPro" id="IPR042175">
    <property type="entry name" value="Cell/Rod_MreC_2"/>
</dbReference>
<dbReference type="Pfam" id="PF04085">
    <property type="entry name" value="MreC"/>
    <property type="match status" value="1"/>
</dbReference>
<sequence>MTNKKINNLFISLVFLSILILIFNDNLNYGPFRALLRTPIKPFISIIDFANETIGRSMTEKMLTQCLAEEMVENQNLRFLKHENDMLRGMLQMRTSLTYDLIPAEVTGGNPSEESEIVINKGSRSGLREGMCAIFINGIVGKIVECANTYSVIETHSNMNFKVGVCDKDKKYFMIAYFYEKGLLKVENIQYDVVLSEGDTLYTSGFGNIYPANLRVGTIKKTMKSEDGEYFYLISPSEKIGSLKFVYITQKEIESVPSLFTEEKNESVGNFGWYRMFRRMK</sequence>
<keyword evidence="3" id="KW-0133">Cell shape</keyword>
<dbReference type="PANTHER" id="PTHR34138:SF1">
    <property type="entry name" value="CELL SHAPE-DETERMINING PROTEIN MREC"/>
    <property type="match status" value="1"/>
</dbReference>
<evidence type="ECO:0000256" key="5">
    <source>
        <dbReference type="SAM" id="Phobius"/>
    </source>
</evidence>
<name>A0A350HC22_UNCW3</name>
<keyword evidence="5" id="KW-0472">Membrane</keyword>
<dbReference type="GO" id="GO:0005886">
    <property type="term" value="C:plasma membrane"/>
    <property type="evidence" value="ECO:0007669"/>
    <property type="project" value="TreeGrafter"/>
</dbReference>
<gene>
    <name evidence="7" type="ORF">DCW38_07920</name>
</gene>
<dbReference type="AlphaFoldDB" id="A0A350HC22"/>
<evidence type="ECO:0000256" key="3">
    <source>
        <dbReference type="ARBA" id="ARBA00022960"/>
    </source>
</evidence>
<dbReference type="InterPro" id="IPR007221">
    <property type="entry name" value="MreC"/>
</dbReference>
<dbReference type="InterPro" id="IPR055342">
    <property type="entry name" value="MreC_beta-barrel_core"/>
</dbReference>
<dbReference type="Gene3D" id="2.40.10.350">
    <property type="entry name" value="Rod shape-determining protein MreC, domain 2"/>
    <property type="match status" value="1"/>
</dbReference>
<evidence type="ECO:0000256" key="4">
    <source>
        <dbReference type="ARBA" id="ARBA00032089"/>
    </source>
</evidence>
<feature type="transmembrane region" description="Helical" evidence="5">
    <location>
        <begin position="6"/>
        <end position="23"/>
    </location>
</feature>
<dbReference type="PANTHER" id="PTHR34138">
    <property type="entry name" value="CELL SHAPE-DETERMINING PROTEIN MREC"/>
    <property type="match status" value="1"/>
</dbReference>
<keyword evidence="5" id="KW-1133">Transmembrane helix</keyword>
<evidence type="ECO:0000256" key="1">
    <source>
        <dbReference type="ARBA" id="ARBA00009369"/>
    </source>
</evidence>
<proteinExistence type="inferred from homology"/>
<protein>
    <recommendedName>
        <fullName evidence="2">Cell shape-determining protein MreC</fullName>
    </recommendedName>
    <alternativeName>
        <fullName evidence="4">Cell shape protein MreC</fullName>
    </alternativeName>
</protein>
<feature type="domain" description="Rod shape-determining protein MreC beta-barrel core" evidence="6">
    <location>
        <begin position="114"/>
        <end position="249"/>
    </location>
</feature>
<evidence type="ECO:0000313" key="7">
    <source>
        <dbReference type="EMBL" id="HAV93088.1"/>
    </source>
</evidence>
<dbReference type="GO" id="GO:0008360">
    <property type="term" value="P:regulation of cell shape"/>
    <property type="evidence" value="ECO:0007669"/>
    <property type="project" value="UniProtKB-KW"/>
</dbReference>
<dbReference type="InterPro" id="IPR042177">
    <property type="entry name" value="Cell/Rod_1"/>
</dbReference>
<evidence type="ECO:0000259" key="6">
    <source>
        <dbReference type="Pfam" id="PF04085"/>
    </source>
</evidence>
<dbReference type="EMBL" id="DMZY01000236">
    <property type="protein sequence ID" value="HAV93088.1"/>
    <property type="molecule type" value="Genomic_DNA"/>
</dbReference>